<evidence type="ECO:0000313" key="3">
    <source>
        <dbReference type="Proteomes" id="UP000075903"/>
    </source>
</evidence>
<protein>
    <submittedName>
        <fullName evidence="2">Uncharacterized protein</fullName>
    </submittedName>
</protein>
<proteinExistence type="predicted"/>
<name>A0A182V4H2_ANOME</name>
<dbReference type="EnsemblMetazoa" id="AMEM008692-RA">
    <property type="protein sequence ID" value="AMEM008692-PA"/>
    <property type="gene ID" value="AMEM008692"/>
</dbReference>
<dbReference type="AlphaFoldDB" id="A0A182V4H2"/>
<reference evidence="2" key="1">
    <citation type="submission" date="2020-05" db="UniProtKB">
        <authorList>
            <consortium name="EnsemblMetazoa"/>
        </authorList>
    </citation>
    <scope>IDENTIFICATION</scope>
    <source>
        <strain evidence="2">MAF</strain>
    </source>
</reference>
<accession>A0A182V4H2</accession>
<keyword evidence="3" id="KW-1185">Reference proteome</keyword>
<organism evidence="2 3">
    <name type="scientific">Anopheles merus</name>
    <name type="common">Mosquito</name>
    <dbReference type="NCBI Taxonomy" id="30066"/>
    <lineage>
        <taxon>Eukaryota</taxon>
        <taxon>Metazoa</taxon>
        <taxon>Ecdysozoa</taxon>
        <taxon>Arthropoda</taxon>
        <taxon>Hexapoda</taxon>
        <taxon>Insecta</taxon>
        <taxon>Pterygota</taxon>
        <taxon>Neoptera</taxon>
        <taxon>Endopterygota</taxon>
        <taxon>Diptera</taxon>
        <taxon>Nematocera</taxon>
        <taxon>Culicoidea</taxon>
        <taxon>Culicidae</taxon>
        <taxon>Anophelinae</taxon>
        <taxon>Anopheles</taxon>
    </lineage>
</organism>
<dbReference type="VEuPathDB" id="VectorBase:AMEM008692"/>
<evidence type="ECO:0000256" key="1">
    <source>
        <dbReference type="SAM" id="MobiDB-lite"/>
    </source>
</evidence>
<evidence type="ECO:0000313" key="2">
    <source>
        <dbReference type="EnsemblMetazoa" id="AMEM008692-PA"/>
    </source>
</evidence>
<sequence>MSFCRNCALSSKFSFASTEITRPSSVSASGLISICTASTLVNSPYSFVISSAALSTRGPLNSRNLATSIACSREIPLVMSIGMVLIRLGVSSATASMSIPPSGEAIKTGPLCSRSITIESEWQVVDGFGVPHPGTVAVGVSPVARLDGRCGTLKVANFLAPIVNGTPMVGDMASVGDGVDDSEDVEQQDDDDAEDEEDADSGDGDEGGDVGDLAVDSDDEELDEADEDELATLHPLSRLLLFLQSSSASPSIGVSGSSAVSPSCVVAAAAAAHRSWRRVATISSSLSGLNLPQLSIRKNGGWLVGGAAIVGDGGGGSSLPSAIRFCSSSSSWPMKLRLGEMIGRASFTSWYASISDRPL</sequence>
<feature type="compositionally biased region" description="Acidic residues" evidence="1">
    <location>
        <begin position="178"/>
        <end position="227"/>
    </location>
</feature>
<dbReference type="Proteomes" id="UP000075903">
    <property type="component" value="Unassembled WGS sequence"/>
</dbReference>
<feature type="region of interest" description="Disordered" evidence="1">
    <location>
        <begin position="171"/>
        <end position="227"/>
    </location>
</feature>